<evidence type="ECO:0000313" key="1">
    <source>
        <dbReference type="EMBL" id="MCS5726813.1"/>
    </source>
</evidence>
<reference evidence="1" key="1">
    <citation type="submission" date="2022-08" db="EMBL/GenBank/DDBJ databases">
        <authorList>
            <person name="Deng Y."/>
            <person name="Han X.-F."/>
            <person name="Zhang Y.-Q."/>
        </authorList>
    </citation>
    <scope>NUCLEOTIDE SEQUENCE</scope>
    <source>
        <strain evidence="1">CPCC 203407</strain>
    </source>
</reference>
<evidence type="ECO:0000313" key="2">
    <source>
        <dbReference type="Proteomes" id="UP001165587"/>
    </source>
</evidence>
<keyword evidence="2" id="KW-1185">Reference proteome</keyword>
<dbReference type="Proteomes" id="UP001165587">
    <property type="component" value="Unassembled WGS sequence"/>
</dbReference>
<dbReference type="AlphaFoldDB" id="A0AA41XIW2"/>
<protein>
    <submittedName>
        <fullName evidence="1">Uncharacterized protein</fullName>
    </submittedName>
</protein>
<dbReference type="EMBL" id="JANLCK010000007">
    <property type="protein sequence ID" value="MCS5726813.1"/>
    <property type="molecule type" value="Genomic_DNA"/>
</dbReference>
<sequence length="176" mass="18657">MFTSSSRALDSALLRFVPPESVSSVDAQAYGRGLAAGTYRREWSWLALLDGAVVARGVWWGPVGSVHPVELRCLAVDATVPHPEVWGAALIRCAHREFAEAGAILAPDLVVEVDSTRRTEPDVVAALAWRQEAARQAGLPVVTETVVESAASPLARVTFSARPLVAPAAAAQPALR</sequence>
<comment type="caution">
    <text evidence="1">The sequence shown here is derived from an EMBL/GenBank/DDBJ whole genome shotgun (WGS) entry which is preliminary data.</text>
</comment>
<proteinExistence type="predicted"/>
<organism evidence="1 2">
    <name type="scientific">Herbiconiux oxytropis</name>
    <dbReference type="NCBI Taxonomy" id="2970915"/>
    <lineage>
        <taxon>Bacteria</taxon>
        <taxon>Bacillati</taxon>
        <taxon>Actinomycetota</taxon>
        <taxon>Actinomycetes</taxon>
        <taxon>Micrococcales</taxon>
        <taxon>Microbacteriaceae</taxon>
        <taxon>Herbiconiux</taxon>
    </lineage>
</organism>
<gene>
    <name evidence="1" type="ORF">N1028_13000</name>
</gene>
<dbReference type="RefSeq" id="WP_259529672.1">
    <property type="nucleotide sequence ID" value="NZ_JANLCK010000007.1"/>
</dbReference>
<name>A0AA41XIW2_9MICO</name>
<accession>A0AA41XIW2</accession>